<sequence>MQAGVQVSRLEDKDIIFSIGSALEDFILWPKIHDAMALCRTYGNPDLFITFTSNPKWPEIGEMLAYVPGQKPHDRPEVGTRVYKLKLTELLDDLQKTKSLARAVQLCMSSNSKSEACPMLTFCCDWNRTVNARHQDDIILAELPSPTDDPNGFKVVTEYMLHGPCRKDGRYAPCTTEGKCTKRYPKAFYAETVLDDDGRDEVKFPLAKLKPNNIARFRKLASFAREGRQNVEARQTKKCIGRIIYSTPASGERYYLRMLLNVVRGTQKFEELLTVNNRLCVTFKAACFAYGLLDDDREWTRAISKANGEDEPTWIEIPEEFLIKSSDSPIEQIVVETYPNCIERQHDDDYLKERAILTPKRLRKKLQTKGVQNEGRQTHHGKGSSSLLTKAVKATNRQALRTHLQPNSNTHNVTYQSSVEQK</sequence>
<dbReference type="Pfam" id="PF14214">
    <property type="entry name" value="Helitron_like_N"/>
    <property type="match status" value="1"/>
</dbReference>
<dbReference type="EMBL" id="BQNB010009484">
    <property type="protein sequence ID" value="GJS64165.1"/>
    <property type="molecule type" value="Genomic_DNA"/>
</dbReference>
<dbReference type="PANTHER" id="PTHR10492">
    <property type="match status" value="1"/>
</dbReference>
<evidence type="ECO:0000259" key="2">
    <source>
        <dbReference type="Pfam" id="PF14214"/>
    </source>
</evidence>
<reference evidence="3" key="1">
    <citation type="journal article" date="2022" name="Int. J. Mol. Sci.">
        <title>Draft Genome of Tanacetum Coccineum: Genomic Comparison of Closely Related Tanacetum-Family Plants.</title>
        <authorList>
            <person name="Yamashiro T."/>
            <person name="Shiraishi A."/>
            <person name="Nakayama K."/>
            <person name="Satake H."/>
        </authorList>
    </citation>
    <scope>NUCLEOTIDE SEQUENCE</scope>
</reference>
<dbReference type="Proteomes" id="UP001151760">
    <property type="component" value="Unassembled WGS sequence"/>
</dbReference>
<organism evidence="3 4">
    <name type="scientific">Tanacetum coccineum</name>
    <dbReference type="NCBI Taxonomy" id="301880"/>
    <lineage>
        <taxon>Eukaryota</taxon>
        <taxon>Viridiplantae</taxon>
        <taxon>Streptophyta</taxon>
        <taxon>Embryophyta</taxon>
        <taxon>Tracheophyta</taxon>
        <taxon>Spermatophyta</taxon>
        <taxon>Magnoliopsida</taxon>
        <taxon>eudicotyledons</taxon>
        <taxon>Gunneridae</taxon>
        <taxon>Pentapetalae</taxon>
        <taxon>asterids</taxon>
        <taxon>campanulids</taxon>
        <taxon>Asterales</taxon>
        <taxon>Asteraceae</taxon>
        <taxon>Asteroideae</taxon>
        <taxon>Anthemideae</taxon>
        <taxon>Anthemidinae</taxon>
        <taxon>Tanacetum</taxon>
    </lineage>
</organism>
<evidence type="ECO:0000313" key="3">
    <source>
        <dbReference type="EMBL" id="GJS64165.1"/>
    </source>
</evidence>
<feature type="region of interest" description="Disordered" evidence="1">
    <location>
        <begin position="362"/>
        <end position="387"/>
    </location>
</feature>
<name>A0ABQ4XH43_9ASTR</name>
<accession>A0ABQ4XH43</accession>
<evidence type="ECO:0000256" key="1">
    <source>
        <dbReference type="SAM" id="MobiDB-lite"/>
    </source>
</evidence>
<protein>
    <submittedName>
        <fullName evidence="3">ATP-dependent DNA helicase PIF1-like protein</fullName>
    </submittedName>
</protein>
<reference evidence="3" key="2">
    <citation type="submission" date="2022-01" db="EMBL/GenBank/DDBJ databases">
        <authorList>
            <person name="Yamashiro T."/>
            <person name="Shiraishi A."/>
            <person name="Satake H."/>
            <person name="Nakayama K."/>
        </authorList>
    </citation>
    <scope>NUCLEOTIDE SEQUENCE</scope>
</reference>
<dbReference type="InterPro" id="IPR025476">
    <property type="entry name" value="Helitron_helicase-like"/>
</dbReference>
<gene>
    <name evidence="3" type="ORF">Tco_0678729</name>
</gene>
<feature type="domain" description="Helitron helicase-like" evidence="2">
    <location>
        <begin position="32"/>
        <end position="106"/>
    </location>
</feature>
<proteinExistence type="predicted"/>
<comment type="caution">
    <text evidence="3">The sequence shown here is derived from an EMBL/GenBank/DDBJ whole genome shotgun (WGS) entry which is preliminary data.</text>
</comment>
<feature type="region of interest" description="Disordered" evidence="1">
    <location>
        <begin position="400"/>
        <end position="422"/>
    </location>
</feature>
<evidence type="ECO:0000313" key="4">
    <source>
        <dbReference type="Proteomes" id="UP001151760"/>
    </source>
</evidence>
<keyword evidence="4" id="KW-1185">Reference proteome</keyword>